<keyword evidence="1" id="KW-0732">Signal</keyword>
<dbReference type="CDD" id="cd00146">
    <property type="entry name" value="PKD"/>
    <property type="match status" value="4"/>
</dbReference>
<evidence type="ECO:0000313" key="6">
    <source>
        <dbReference type="Proteomes" id="UP000655208"/>
    </source>
</evidence>
<dbReference type="SMART" id="SM00089">
    <property type="entry name" value="PKD"/>
    <property type="match status" value="4"/>
</dbReference>
<feature type="domain" description="PKD" evidence="4">
    <location>
        <begin position="1282"/>
        <end position="1363"/>
    </location>
</feature>
<gene>
    <name evidence="5" type="ORF">GCM10011594_03650</name>
</gene>
<dbReference type="GO" id="GO:0031410">
    <property type="term" value="C:cytoplasmic vesicle"/>
    <property type="evidence" value="ECO:0007669"/>
    <property type="project" value="TreeGrafter"/>
</dbReference>
<dbReference type="SMART" id="SM00560">
    <property type="entry name" value="LamGL"/>
    <property type="match status" value="2"/>
</dbReference>
<reference evidence="5" key="1">
    <citation type="journal article" date="2014" name="Int. J. Syst. Evol. Microbiol.">
        <title>Complete genome sequence of Corynebacterium casei LMG S-19264T (=DSM 44701T), isolated from a smear-ripened cheese.</title>
        <authorList>
            <consortium name="US DOE Joint Genome Institute (JGI-PGF)"/>
            <person name="Walter F."/>
            <person name="Albersmeier A."/>
            <person name="Kalinowski J."/>
            <person name="Ruckert C."/>
        </authorList>
    </citation>
    <scope>NUCLEOTIDE SEQUENCE</scope>
    <source>
        <strain evidence="5">CGMCC 4.7308</strain>
    </source>
</reference>
<dbReference type="Gene3D" id="2.60.120.200">
    <property type="match status" value="2"/>
</dbReference>
<comment type="caution">
    <text evidence="5">The sequence shown here is derived from an EMBL/GenBank/DDBJ whole genome shotgun (WGS) entry which is preliminary data.</text>
</comment>
<dbReference type="EMBL" id="BMNA01000001">
    <property type="protein sequence ID" value="GGL87345.1"/>
    <property type="molecule type" value="Genomic_DNA"/>
</dbReference>
<feature type="domain" description="PKD" evidence="4">
    <location>
        <begin position="1114"/>
        <end position="1195"/>
    </location>
</feature>
<dbReference type="InterPro" id="IPR013783">
    <property type="entry name" value="Ig-like_fold"/>
</dbReference>
<dbReference type="PANTHER" id="PTHR46182:SF2">
    <property type="entry name" value="FI19480P1"/>
    <property type="match status" value="1"/>
</dbReference>
<dbReference type="GO" id="GO:0016020">
    <property type="term" value="C:membrane"/>
    <property type="evidence" value="ECO:0007669"/>
    <property type="project" value="TreeGrafter"/>
</dbReference>
<accession>A0A917WAF4</accession>
<dbReference type="GO" id="GO:0005975">
    <property type="term" value="P:carbohydrate metabolic process"/>
    <property type="evidence" value="ECO:0007669"/>
    <property type="project" value="UniProtKB-ARBA"/>
</dbReference>
<dbReference type="SUPFAM" id="SSF50965">
    <property type="entry name" value="Galactose oxidase, central domain"/>
    <property type="match status" value="1"/>
</dbReference>
<dbReference type="InterPro" id="IPR001791">
    <property type="entry name" value="Laminin_G"/>
</dbReference>
<evidence type="ECO:0000259" key="4">
    <source>
        <dbReference type="PROSITE" id="PS50093"/>
    </source>
</evidence>
<name>A0A917WAF4_9ACTN</name>
<dbReference type="InterPro" id="IPR006558">
    <property type="entry name" value="LamG-like"/>
</dbReference>
<feature type="domain" description="PKD" evidence="4">
    <location>
        <begin position="1198"/>
        <end position="1286"/>
    </location>
</feature>
<sequence length="1577" mass="160619">MRPAAGARAHHHKAVVSTQEQRVRPRPLFRTALTATVAAALAAVGLVAAPATASAEPASEQQRSDGVVTADALPTAQIDGVVWSQAIAGNTVFAGGQFTKGRPAGSALGQNEVARSNLLAYNLSTGALTSFAPVVNNQVRSVALSPDGKRVYIGGYFTAINGTKRDRIAAFDVATGTLIASFAPSVDYTVETIVATNSTVYVGGAFTNGGTRNRLAAFSASTGALLNWAPSADSTVRSMVLAPDGSRLIVGGFFTTINGQSARGTASIDATTGALLPWALNSVVTNSGTNSAILSLSTDGTSIYGGGFKFGSDGNLEGMFKADPYTGAVQWIEDCHGDTYGVYANSAAVYNVGHAHYCGNDMGWPQPSAWKFNRAIAFTPDATGTLLHDNLGYTNWVNRPSPSLQSWFPKLDPGTYTGKDQAAWTVTGNSDYVVLGGEFVNVNGKAQQGLARFAVKSLATNKQGPFVSSADLTPTLTTPSAGAVKVAVPAAWDRDDRQLTYTLQRNGVAIWTTTVGSAEWERPMVGYTDTGLTPGQTVSYRFLVKDPSGNQVLGQSSSVVVAASGSVSSYGQTVLGQGASLYWPMNDTGAGVARDLAGYNDAVLDAGVTPGAAGAVPGDTGMTFAGNTTATASTKGALVAPNVFSASVWFRTTSTSGGRILGFSDMQTGTSAHRDRQIYMGNTGKLNFGVWGNGASASTSLQTVKSYNDGAWHQAVAELSPAGMVLYVDGVKVGSRTDVTAGEKYVGYWRAGGDSTGGYANAGSSGYLNGTLDEIAVFPTALSQAQVVAQYNASGRTSTVPSAPADKYGSAVYGEDPTLFWRLGDASAGTTAADSGPGVNPGTYQGSVAKQVAGAISGVSDTAVTFDGATGFVSSNASFTNPTTYSLESWFKTTSTTGGKIIGFGTAKTGLSTSYDRHVYMQADGRVAFGAYNNGKIAVASPAAYNNGQWHHVVATMGSTGMNLYLDGARVAGNPNTGSQNYTGYWRVGGDASWSGGAYFNGTIDEAAVYPKVLTAAQVAQHYQTGAAVNAAPTAAFTATVSNLRAAVDGSASADTDGTVAGYAWNFGDGGTGTGATATHDYAAAGTYTVTLTVTDDAGATNTVSHPVTVTLPPNVAPTASFTASSDNLAITVDGSGSSDPDGTVRSYAWNFGDGGNATTATAMHTYAAAGTYTVTLTVTDDRGDTGTVTKSVTVSPANQTPTASWTSTADGLGLSVDGSASADPDGTIASYAWNFGDGGTGSGATATHTYPRSGDYQVTLMVTDDRGGKDTATRTVTVTAPNSAPTASWTSTAAGLTLSVDGSASKDTDGTISSYSWDFGDGATATGKTASHTYATAGSYVVTLTVKDDGGLAGTSARSVTVSDQLFADAFGRTVPSGWGTADVGGAWAVTSGTPAASVAGGYGLLPTGKGVTRTASLSSVQAADVDLSWMVNLDKAPTGGSTMVSGSVRKTSSGEYRTTVVFTTTGTVTLQLVRISGGVSTTLKALSVAGLRYTAGSDLHVRFSVAGTTDVTLQAKVWLDGTTEPDWQSSVIDPSPAAALQGSGSVALVAYVSSAATNAPVTVGVKDLTGRRPVA</sequence>
<protein>
    <submittedName>
        <fullName evidence="5">PDK repeat-containing protein</fullName>
    </submittedName>
</protein>
<proteinExistence type="predicted"/>
<dbReference type="SUPFAM" id="SSF49299">
    <property type="entry name" value="PKD domain"/>
    <property type="match status" value="4"/>
</dbReference>
<dbReference type="Pfam" id="PF18911">
    <property type="entry name" value="PKD_4"/>
    <property type="match status" value="4"/>
</dbReference>
<dbReference type="InterPro" id="IPR011043">
    <property type="entry name" value="Gal_Oxase/kelch_b-propeller"/>
</dbReference>
<dbReference type="InterPro" id="IPR035986">
    <property type="entry name" value="PKD_dom_sf"/>
</dbReference>
<dbReference type="InterPro" id="IPR000601">
    <property type="entry name" value="PKD_dom"/>
</dbReference>
<dbReference type="Proteomes" id="UP000655208">
    <property type="component" value="Unassembled WGS sequence"/>
</dbReference>
<evidence type="ECO:0000256" key="3">
    <source>
        <dbReference type="SAM" id="MobiDB-lite"/>
    </source>
</evidence>
<keyword evidence="6" id="KW-1185">Reference proteome</keyword>
<dbReference type="SUPFAM" id="SSF49899">
    <property type="entry name" value="Concanavalin A-like lectins/glucanases"/>
    <property type="match status" value="2"/>
</dbReference>
<dbReference type="CDD" id="cd00110">
    <property type="entry name" value="LamG"/>
    <property type="match status" value="1"/>
</dbReference>
<dbReference type="InterPro" id="IPR022409">
    <property type="entry name" value="PKD/Chitinase_dom"/>
</dbReference>
<dbReference type="Gene3D" id="2.60.40.10">
    <property type="entry name" value="Immunoglobulins"/>
    <property type="match status" value="4"/>
</dbReference>
<evidence type="ECO:0000313" key="5">
    <source>
        <dbReference type="EMBL" id="GGL87345.1"/>
    </source>
</evidence>
<feature type="domain" description="PKD" evidence="4">
    <location>
        <begin position="1033"/>
        <end position="1111"/>
    </location>
</feature>
<organism evidence="5 6">
    <name type="scientific">Nakamurella endophytica</name>
    <dbReference type="NCBI Taxonomy" id="1748367"/>
    <lineage>
        <taxon>Bacteria</taxon>
        <taxon>Bacillati</taxon>
        <taxon>Actinomycetota</taxon>
        <taxon>Actinomycetes</taxon>
        <taxon>Nakamurellales</taxon>
        <taxon>Nakamurellaceae</taxon>
        <taxon>Nakamurella</taxon>
    </lineage>
</organism>
<reference evidence="5" key="2">
    <citation type="submission" date="2020-09" db="EMBL/GenBank/DDBJ databases">
        <authorList>
            <person name="Sun Q."/>
            <person name="Zhou Y."/>
        </authorList>
    </citation>
    <scope>NUCLEOTIDE SEQUENCE</scope>
    <source>
        <strain evidence="5">CGMCC 4.7308</strain>
    </source>
</reference>
<keyword evidence="2" id="KW-1015">Disulfide bond</keyword>
<dbReference type="PANTHER" id="PTHR46182">
    <property type="entry name" value="FI19480P1"/>
    <property type="match status" value="1"/>
</dbReference>
<evidence type="ECO:0000256" key="2">
    <source>
        <dbReference type="ARBA" id="ARBA00023157"/>
    </source>
</evidence>
<dbReference type="InterPro" id="IPR029865">
    <property type="entry name" value="KIAA0319-like"/>
</dbReference>
<dbReference type="PROSITE" id="PS50093">
    <property type="entry name" value="PKD"/>
    <property type="match status" value="4"/>
</dbReference>
<feature type="region of interest" description="Disordered" evidence="3">
    <location>
        <begin position="1"/>
        <end position="22"/>
    </location>
</feature>
<dbReference type="InterPro" id="IPR013320">
    <property type="entry name" value="ConA-like_dom_sf"/>
</dbReference>
<evidence type="ECO:0000256" key="1">
    <source>
        <dbReference type="ARBA" id="ARBA00022729"/>
    </source>
</evidence>
<dbReference type="Pfam" id="PF13385">
    <property type="entry name" value="Laminin_G_3"/>
    <property type="match status" value="2"/>
</dbReference>